<dbReference type="Proteomes" id="UP001244787">
    <property type="component" value="Unassembled WGS sequence"/>
</dbReference>
<keyword evidence="2" id="KW-1185">Reference proteome</keyword>
<protein>
    <submittedName>
        <fullName evidence="1">Uncharacterized protein</fullName>
    </submittedName>
</protein>
<comment type="caution">
    <text evidence="1">The sequence shown here is derived from an EMBL/GenBank/DDBJ whole genome shotgun (WGS) entry which is preliminary data.</text>
</comment>
<dbReference type="EMBL" id="JAUGQQ010000004">
    <property type="protein sequence ID" value="MDN3724259.1"/>
    <property type="molecule type" value="Genomic_DNA"/>
</dbReference>
<organism evidence="1 2">
    <name type="scientific">Aequorivita aurantiaca</name>
    <dbReference type="NCBI Taxonomy" id="3053356"/>
    <lineage>
        <taxon>Bacteria</taxon>
        <taxon>Pseudomonadati</taxon>
        <taxon>Bacteroidota</taxon>
        <taxon>Flavobacteriia</taxon>
        <taxon>Flavobacteriales</taxon>
        <taxon>Flavobacteriaceae</taxon>
        <taxon>Aequorivita</taxon>
    </lineage>
</organism>
<proteinExistence type="predicted"/>
<reference evidence="1 2" key="1">
    <citation type="submission" date="2023-06" db="EMBL/GenBank/DDBJ databases">
        <authorList>
            <person name="Ye Y.-Q."/>
            <person name="Du Z.-J."/>
        </authorList>
    </citation>
    <scope>NUCLEOTIDE SEQUENCE [LARGE SCALE GENOMIC DNA]</scope>
    <source>
        <strain evidence="1 2">SDUM287046</strain>
    </source>
</reference>
<name>A0ABT8DHP4_9FLAO</name>
<accession>A0ABT8DHP4</accession>
<sequence length="179" mass="21312">MKQRLIALILLFILIAPAATLYFYMQFEKSAIKREIKWKMIAGLDKKELVVLKFTKTETKTKLRWEHSKEFEYDGQMYDIVSTEMKGDSIFYTCWWDHEETKLNKKLKKLVASAFDQNEENQRNQQNFHNYLWSFFCNVPFKWQAKQPQQIVLVCENEMLATIFDSLQNSPPTPPPKIS</sequence>
<dbReference type="RefSeq" id="WP_290254356.1">
    <property type="nucleotide sequence ID" value="NZ_JAUGQQ010000004.1"/>
</dbReference>
<evidence type="ECO:0000313" key="2">
    <source>
        <dbReference type="Proteomes" id="UP001244787"/>
    </source>
</evidence>
<gene>
    <name evidence="1" type="ORF">QRD02_07680</name>
</gene>
<evidence type="ECO:0000313" key="1">
    <source>
        <dbReference type="EMBL" id="MDN3724259.1"/>
    </source>
</evidence>